<evidence type="ECO:0000256" key="1">
    <source>
        <dbReference type="SAM" id="MobiDB-lite"/>
    </source>
</evidence>
<proteinExistence type="predicted"/>
<sequence>MPVGGCAARTGSCGSCRRRAPHAPSRSSARRGLLIAFTVADVDAEYERIVAAGAPVVTPIETEPWGERYFQVEDPNGLILQVVGWVEQQTR</sequence>
<dbReference type="PROSITE" id="PS51819">
    <property type="entry name" value="VOC"/>
    <property type="match status" value="1"/>
</dbReference>
<accession>A0A516PZH3</accession>
<keyword evidence="4" id="KW-1185">Reference proteome</keyword>
<dbReference type="OrthoDB" id="9798201at2"/>
<gene>
    <name evidence="3" type="ORF">FOE78_11140</name>
</gene>
<dbReference type="Proteomes" id="UP000319263">
    <property type="component" value="Chromosome"/>
</dbReference>
<dbReference type="SUPFAM" id="SSF54593">
    <property type="entry name" value="Glyoxalase/Bleomycin resistance protein/Dihydroxybiphenyl dioxygenase"/>
    <property type="match status" value="1"/>
</dbReference>
<organism evidence="3 4">
    <name type="scientific">Microlunatus elymi</name>
    <dbReference type="NCBI Taxonomy" id="2596828"/>
    <lineage>
        <taxon>Bacteria</taxon>
        <taxon>Bacillati</taxon>
        <taxon>Actinomycetota</taxon>
        <taxon>Actinomycetes</taxon>
        <taxon>Propionibacteriales</taxon>
        <taxon>Propionibacteriaceae</taxon>
        <taxon>Microlunatus</taxon>
    </lineage>
</organism>
<dbReference type="Gene3D" id="3.30.720.110">
    <property type="match status" value="1"/>
</dbReference>
<reference evidence="3 4" key="1">
    <citation type="submission" date="2019-07" db="EMBL/GenBank/DDBJ databases">
        <title>Microlunatus dokdonensis sp. nov. isolated from the rhizospheric soil of the wild plant Elymus tsukushiensis.</title>
        <authorList>
            <person name="Ghim S.-Y."/>
            <person name="Hwang Y.-J."/>
            <person name="Son J.-S."/>
            <person name="Shin J.-H."/>
        </authorList>
    </citation>
    <scope>NUCLEOTIDE SEQUENCE [LARGE SCALE GENOMIC DNA]</scope>
    <source>
        <strain evidence="3 4">KUDC0627</strain>
    </source>
</reference>
<dbReference type="EMBL" id="CP041692">
    <property type="protein sequence ID" value="QDP96381.1"/>
    <property type="molecule type" value="Genomic_DNA"/>
</dbReference>
<feature type="region of interest" description="Disordered" evidence="1">
    <location>
        <begin position="1"/>
        <end position="28"/>
    </location>
</feature>
<dbReference type="AlphaFoldDB" id="A0A516PZH3"/>
<dbReference type="Pfam" id="PF00903">
    <property type="entry name" value="Glyoxalase"/>
    <property type="match status" value="1"/>
</dbReference>
<dbReference type="KEGG" id="mik:FOE78_11140"/>
<evidence type="ECO:0000259" key="2">
    <source>
        <dbReference type="PROSITE" id="PS51819"/>
    </source>
</evidence>
<dbReference type="InterPro" id="IPR004360">
    <property type="entry name" value="Glyas_Fos-R_dOase_dom"/>
</dbReference>
<feature type="domain" description="VOC" evidence="2">
    <location>
        <begin position="1"/>
        <end position="85"/>
    </location>
</feature>
<dbReference type="InterPro" id="IPR037523">
    <property type="entry name" value="VOC_core"/>
</dbReference>
<evidence type="ECO:0000313" key="4">
    <source>
        <dbReference type="Proteomes" id="UP000319263"/>
    </source>
</evidence>
<evidence type="ECO:0000313" key="3">
    <source>
        <dbReference type="EMBL" id="QDP96381.1"/>
    </source>
</evidence>
<name>A0A516PZH3_9ACTN</name>
<protein>
    <recommendedName>
        <fullName evidence="2">VOC domain-containing protein</fullName>
    </recommendedName>
</protein>
<dbReference type="InterPro" id="IPR029068">
    <property type="entry name" value="Glyas_Bleomycin-R_OHBP_Dase"/>
</dbReference>